<keyword evidence="5" id="KW-1015">Disulfide bond</keyword>
<dbReference type="Proteomes" id="UP001055868">
    <property type="component" value="Chromosome"/>
</dbReference>
<feature type="signal peptide" evidence="7">
    <location>
        <begin position="1"/>
        <end position="48"/>
    </location>
</feature>
<dbReference type="PANTHER" id="PTHR10628:SF30">
    <property type="entry name" value="EXO-ALPHA-SIALIDASE"/>
    <property type="match status" value="1"/>
</dbReference>
<evidence type="ECO:0000256" key="6">
    <source>
        <dbReference type="SAM" id="MobiDB-lite"/>
    </source>
</evidence>
<keyword evidence="9" id="KW-0326">Glycosidase</keyword>
<dbReference type="SMART" id="SM00560">
    <property type="entry name" value="LamGL"/>
    <property type="match status" value="1"/>
</dbReference>
<dbReference type="InterPro" id="IPR026856">
    <property type="entry name" value="Sialidase_fam"/>
</dbReference>
<keyword evidence="9" id="KW-0378">Hydrolase</keyword>
<dbReference type="CDD" id="cd15482">
    <property type="entry name" value="Sialidase_non-viral"/>
    <property type="match status" value="1"/>
</dbReference>
<proteinExistence type="inferred from homology"/>
<dbReference type="PANTHER" id="PTHR10628">
    <property type="entry name" value="SIALIDASE"/>
    <property type="match status" value="1"/>
</dbReference>
<evidence type="ECO:0000256" key="1">
    <source>
        <dbReference type="ARBA" id="ARBA00000427"/>
    </source>
</evidence>
<sequence length="658" mass="71221">MSAMDRTASARPASAHRWSTGARALLASLTVAVLALALGLAPTTTAQAAPVTPTEKDAKPRFDESTIFQREQAGYFCFRIPAVVETKDGTLLAFAEGRKDSGCGDSGNIDTVVRRSHDGGKTWGAVELIDDAGVDTIGGPLPIVDQKTGRIVLITTHNPATNHNLRTPYVQYSDDDGKTWSKRKNIKDDIMDPSWQKWFATGPGHGIQLKHGPHAGRMLIGLNHEGYISGSESHDTGAALAYSDDGGVTWQLGADEGFVPEELKPQELSLAELPDGKILVSAREQHGSAEGNRAFTTSSDGGESYDGTFKTDPDLATPVSQGAIETYIDDQGRDRVLYAGESHPRARKVLSIRSSFDQGKTWQSWEEGKVINWGNAAYSDILPLTDEELALVYETGDEDAYQEIRFARFDNAYLDSPNDEAPGVIKHPDGPTTPDVSGRENTAYVRGNPDLVDGVHGKALEMDMEPADNGDNDRVDVPYGEEVDLDDSDFTISTWFRYGDEPHDQALFWAYNMGSGLPGLWVRGEPGADRLRAMIGTETGDLSLTTKSAYNDKAWHHLAMTRTDDVVQLWVDGVKTAEGKTPPGSLTRGGDLLGIDGFFLGQRLDGNNKLAGALDDVRVYDTALDGDQIGALADGKMLLGDDSDLRLHLPLDEVSDAD</sequence>
<evidence type="ECO:0000313" key="9">
    <source>
        <dbReference type="EMBL" id="UQN29233.1"/>
    </source>
</evidence>
<dbReference type="InterPro" id="IPR011040">
    <property type="entry name" value="Sialidase"/>
</dbReference>
<dbReference type="InterPro" id="IPR001791">
    <property type="entry name" value="Laminin_G"/>
</dbReference>
<accession>A0ABY4N3V7</accession>
<dbReference type="Pfam" id="PF13088">
    <property type="entry name" value="BNR_2"/>
    <property type="match status" value="1"/>
</dbReference>
<dbReference type="Pfam" id="PF13385">
    <property type="entry name" value="Laminin_G_3"/>
    <property type="match status" value="1"/>
</dbReference>
<dbReference type="GO" id="GO:0004308">
    <property type="term" value="F:exo-alpha-sialidase activity"/>
    <property type="evidence" value="ECO:0007669"/>
    <property type="project" value="UniProtKB-EC"/>
</dbReference>
<evidence type="ECO:0000256" key="5">
    <source>
        <dbReference type="ARBA" id="ARBA00023157"/>
    </source>
</evidence>
<gene>
    <name evidence="9" type="ORF">M4486_16615</name>
</gene>
<feature type="domain" description="LamG-like jellyroll fold" evidence="8">
    <location>
        <begin position="488"/>
        <end position="627"/>
    </location>
</feature>
<dbReference type="EC" id="3.2.1.18" evidence="3"/>
<evidence type="ECO:0000313" key="10">
    <source>
        <dbReference type="Proteomes" id="UP001055868"/>
    </source>
</evidence>
<dbReference type="InterPro" id="IPR013320">
    <property type="entry name" value="ConA-like_dom_sf"/>
</dbReference>
<keyword evidence="4 7" id="KW-0732">Signal</keyword>
<dbReference type="RefSeq" id="WP_249478429.1">
    <property type="nucleotide sequence ID" value="NZ_CP097218.1"/>
</dbReference>
<dbReference type="EMBL" id="CP097218">
    <property type="protein sequence ID" value="UQN29233.1"/>
    <property type="molecule type" value="Genomic_DNA"/>
</dbReference>
<dbReference type="InterPro" id="IPR036278">
    <property type="entry name" value="Sialidase_sf"/>
</dbReference>
<evidence type="ECO:0000256" key="2">
    <source>
        <dbReference type="ARBA" id="ARBA00009348"/>
    </source>
</evidence>
<protein>
    <recommendedName>
        <fullName evidence="3">exo-alpha-sialidase</fullName>
        <ecNumber evidence="3">3.2.1.18</ecNumber>
    </recommendedName>
</protein>
<dbReference type="CDD" id="cd00110">
    <property type="entry name" value="LamG"/>
    <property type="match status" value="1"/>
</dbReference>
<comment type="catalytic activity">
    <reaction evidence="1">
        <text>Hydrolysis of alpha-(2-&gt;3)-, alpha-(2-&gt;6)-, alpha-(2-&gt;8)- glycosidic linkages of terminal sialic acid residues in oligosaccharides, glycoproteins, glycolipids, colominic acid and synthetic substrates.</text>
        <dbReference type="EC" id="3.2.1.18"/>
    </reaction>
</comment>
<dbReference type="SUPFAM" id="SSF50939">
    <property type="entry name" value="Sialidases"/>
    <property type="match status" value="1"/>
</dbReference>
<dbReference type="SUPFAM" id="SSF49899">
    <property type="entry name" value="Concanavalin A-like lectins/glucanases"/>
    <property type="match status" value="1"/>
</dbReference>
<dbReference type="InterPro" id="IPR006558">
    <property type="entry name" value="LamG-like"/>
</dbReference>
<name>A0ABY4N3V7_9MICO</name>
<evidence type="ECO:0000259" key="8">
    <source>
        <dbReference type="SMART" id="SM00560"/>
    </source>
</evidence>
<evidence type="ECO:0000256" key="4">
    <source>
        <dbReference type="ARBA" id="ARBA00022729"/>
    </source>
</evidence>
<dbReference type="Gene3D" id="2.60.120.200">
    <property type="match status" value="1"/>
</dbReference>
<evidence type="ECO:0000256" key="7">
    <source>
        <dbReference type="SAM" id="SignalP"/>
    </source>
</evidence>
<dbReference type="Gene3D" id="2.120.10.10">
    <property type="match status" value="1"/>
</dbReference>
<feature type="chain" id="PRO_5045385860" description="exo-alpha-sialidase" evidence="7">
    <location>
        <begin position="49"/>
        <end position="658"/>
    </location>
</feature>
<evidence type="ECO:0000256" key="3">
    <source>
        <dbReference type="ARBA" id="ARBA00012733"/>
    </source>
</evidence>
<feature type="region of interest" description="Disordered" evidence="6">
    <location>
        <begin position="283"/>
        <end position="316"/>
    </location>
</feature>
<keyword evidence="10" id="KW-1185">Reference proteome</keyword>
<comment type="similarity">
    <text evidence="2">Belongs to the glycosyl hydrolase 33 family.</text>
</comment>
<reference evidence="9" key="1">
    <citation type="submission" date="2022-05" db="EMBL/GenBank/DDBJ databases">
        <title>Genomic analysis of Brachybacterium sp. CBA3104.</title>
        <authorList>
            <person name="Roh S.W."/>
            <person name="Kim Y.B."/>
            <person name="Kim Y."/>
        </authorList>
    </citation>
    <scope>NUCLEOTIDE SEQUENCE</scope>
    <source>
        <strain evidence="9">CBA3104</strain>
    </source>
</reference>
<organism evidence="9 10">
    <name type="scientific">Brachybacterium kimchii</name>
    <dbReference type="NCBI Taxonomy" id="2942909"/>
    <lineage>
        <taxon>Bacteria</taxon>
        <taxon>Bacillati</taxon>
        <taxon>Actinomycetota</taxon>
        <taxon>Actinomycetes</taxon>
        <taxon>Micrococcales</taxon>
        <taxon>Dermabacteraceae</taxon>
        <taxon>Brachybacterium</taxon>
    </lineage>
</organism>